<dbReference type="Proteomes" id="UP000694844">
    <property type="component" value="Chromosome 2"/>
</dbReference>
<evidence type="ECO:0000313" key="3">
    <source>
        <dbReference type="RefSeq" id="XP_022317995.1"/>
    </source>
</evidence>
<dbReference type="Gene3D" id="3.30.1380.10">
    <property type="match status" value="1"/>
</dbReference>
<evidence type="ECO:0000256" key="1">
    <source>
        <dbReference type="SAM" id="SignalP"/>
    </source>
</evidence>
<dbReference type="RefSeq" id="XP_022317995.1">
    <property type="nucleotide sequence ID" value="XM_022462287.1"/>
</dbReference>
<dbReference type="KEGG" id="cvn:111121142"/>
<keyword evidence="1" id="KW-0732">Signal</keyword>
<sequence>MAALRSVVLLLLVCTGASAETTTFDADSFTVVDPTTIANAAEYADPANCGSKLYSMAVEKNKNMAVSIRVADFNKGNADYFRAHPSVTLCLQKVFSKVFQETNNKLKIDNGFETQTAANGHSNADKKRYLRSGCGAVISYRTPGGDINEIKKAALTLCPIIFEENQRDVGIYVDSTQVLLFMTGDVNPTPVYQGGGLTPANAQALVNEGLAPTKIPDCSNFPEVNSASHYPSGKPDPTSVVGVVDEAVTSSMETDVRRLAQYFGTDVDFTGCTNYPGNYLPNRCAVRVMSPRLFNVLVNLKAYASDANLGGPGGKITVEEAWDGGADPSSLRSEGRMIKVKLSAGNTAANLGKLAQLAICAKADHVSNMGTHLLLSVKKQKGRKEVTVNFPKATLVSVDPPSSKTEMYALPTEMADEEDQYPLFDTSGRLDVQVSQGATLSKFMAKDTQFRYIRLEPAIAQCYSKLVYNENKWLNASDPPIDIEIVRAFMSNEEQKSLIQSSDERYNTHTLGQALELRYASTVENTTSLYTNVRLIKKVVDICGPVFNNYGFNMNLGLYQKSVYVSMDEDQFLFWSSSETLIPQGFTEQQFDLYLEARREAALQSRIVDPDDLKEACFEPDVPQRQHILYKYKEPKVIQRKRRRRRQTVDACVPSDSTDFCTSTLKHRQAVVDELWTLMSKNKHIYHEPESEVEDALKGCLLACGTCLEGSIYEKKLEHCSNLIHWMPFDLMNDQKDMTNFFARDNMDTFALACEGSGHCLLRAPIFSILAPSVKLRYRPDPDRSVIEDLYSSEENPSPVLSLLEELYAIHAIGLTKFWVKDEKEISSMKLALRAALMFNPDVTEVHIYVTQPNSKSPVQGEVEKFVKEFAQGGCPSYTREILAPFQILDPPHSVRKRSALLLRKESEDLMRKSLGRELNEFAREAP</sequence>
<dbReference type="GeneID" id="111121142"/>
<gene>
    <name evidence="3" type="primary">LOC111121142</name>
</gene>
<organism evidence="2 3">
    <name type="scientific">Crassostrea virginica</name>
    <name type="common">Eastern oyster</name>
    <dbReference type="NCBI Taxonomy" id="6565"/>
    <lineage>
        <taxon>Eukaryota</taxon>
        <taxon>Metazoa</taxon>
        <taxon>Spiralia</taxon>
        <taxon>Lophotrochozoa</taxon>
        <taxon>Mollusca</taxon>
        <taxon>Bivalvia</taxon>
        <taxon>Autobranchia</taxon>
        <taxon>Pteriomorphia</taxon>
        <taxon>Ostreida</taxon>
        <taxon>Ostreoidea</taxon>
        <taxon>Ostreidae</taxon>
        <taxon>Crassostrea</taxon>
    </lineage>
</organism>
<name>A0A8B8CQE1_CRAVI</name>
<dbReference type="AlphaFoldDB" id="A0A8B8CQE1"/>
<proteinExistence type="predicted"/>
<keyword evidence="2" id="KW-1185">Reference proteome</keyword>
<protein>
    <submittedName>
        <fullName evidence="3">Uncharacterized protein LOC111121142</fullName>
    </submittedName>
</protein>
<accession>A0A8B8CQE1</accession>
<dbReference type="InterPro" id="IPR009045">
    <property type="entry name" value="Zn_M74/Hedgehog-like"/>
</dbReference>
<evidence type="ECO:0000313" key="2">
    <source>
        <dbReference type="Proteomes" id="UP000694844"/>
    </source>
</evidence>
<reference evidence="3" key="1">
    <citation type="submission" date="2025-08" db="UniProtKB">
        <authorList>
            <consortium name="RefSeq"/>
        </authorList>
    </citation>
    <scope>IDENTIFICATION</scope>
    <source>
        <tissue evidence="3">Whole sample</tissue>
    </source>
</reference>
<feature type="signal peptide" evidence="1">
    <location>
        <begin position="1"/>
        <end position="19"/>
    </location>
</feature>
<dbReference type="OrthoDB" id="10021066at2759"/>
<feature type="chain" id="PRO_5034950274" evidence="1">
    <location>
        <begin position="20"/>
        <end position="927"/>
    </location>
</feature>